<feature type="transmembrane region" description="Helical" evidence="1">
    <location>
        <begin position="108"/>
        <end position="136"/>
    </location>
</feature>
<sequence length="160" mass="18699">MDLEKAKHLVRRASVLVLFVRLLIDVFGLDLYGIACVIIITGYIGRKLKVKNIKTHVDFISSLKEMRENFIIREFAEIMNWEDLERNLILEQPNWREYILKNRSKLRLCLLITFVFILRVLLDFTFTGIVATILIIGCISKVLKDRGILNMDINNLYANL</sequence>
<comment type="caution">
    <text evidence="2">The sequence shown here is derived from an EMBL/GenBank/DDBJ whole genome shotgun (WGS) entry which is preliminary data.</text>
</comment>
<dbReference type="AlphaFoldDB" id="A0A4Y2HE37"/>
<protein>
    <submittedName>
        <fullName evidence="2">Uncharacterized protein</fullName>
    </submittedName>
</protein>
<evidence type="ECO:0000313" key="2">
    <source>
        <dbReference type="EMBL" id="GBM63577.1"/>
    </source>
</evidence>
<keyword evidence="3" id="KW-1185">Reference proteome</keyword>
<keyword evidence="1" id="KW-1133">Transmembrane helix</keyword>
<evidence type="ECO:0000256" key="1">
    <source>
        <dbReference type="SAM" id="Phobius"/>
    </source>
</evidence>
<proteinExistence type="predicted"/>
<feature type="transmembrane region" description="Helical" evidence="1">
    <location>
        <begin position="20"/>
        <end position="44"/>
    </location>
</feature>
<dbReference type="Proteomes" id="UP000499080">
    <property type="component" value="Unassembled WGS sequence"/>
</dbReference>
<evidence type="ECO:0000313" key="3">
    <source>
        <dbReference type="Proteomes" id="UP000499080"/>
    </source>
</evidence>
<name>A0A4Y2HE37_ARAVE</name>
<keyword evidence="1" id="KW-0472">Membrane</keyword>
<organism evidence="2 3">
    <name type="scientific">Araneus ventricosus</name>
    <name type="common">Orbweaver spider</name>
    <name type="synonym">Epeira ventricosa</name>
    <dbReference type="NCBI Taxonomy" id="182803"/>
    <lineage>
        <taxon>Eukaryota</taxon>
        <taxon>Metazoa</taxon>
        <taxon>Ecdysozoa</taxon>
        <taxon>Arthropoda</taxon>
        <taxon>Chelicerata</taxon>
        <taxon>Arachnida</taxon>
        <taxon>Araneae</taxon>
        <taxon>Araneomorphae</taxon>
        <taxon>Entelegynae</taxon>
        <taxon>Araneoidea</taxon>
        <taxon>Araneidae</taxon>
        <taxon>Araneus</taxon>
    </lineage>
</organism>
<gene>
    <name evidence="2" type="ORF">AVEN_173076_1</name>
</gene>
<accession>A0A4Y2HE37</accession>
<dbReference type="EMBL" id="BGPR01001876">
    <property type="protein sequence ID" value="GBM63577.1"/>
    <property type="molecule type" value="Genomic_DNA"/>
</dbReference>
<reference evidence="2 3" key="1">
    <citation type="journal article" date="2019" name="Sci. Rep.">
        <title>Orb-weaving spider Araneus ventricosus genome elucidates the spidroin gene catalogue.</title>
        <authorList>
            <person name="Kono N."/>
            <person name="Nakamura H."/>
            <person name="Ohtoshi R."/>
            <person name="Moran D.A.P."/>
            <person name="Shinohara A."/>
            <person name="Yoshida Y."/>
            <person name="Fujiwara M."/>
            <person name="Mori M."/>
            <person name="Tomita M."/>
            <person name="Arakawa K."/>
        </authorList>
    </citation>
    <scope>NUCLEOTIDE SEQUENCE [LARGE SCALE GENOMIC DNA]</scope>
</reference>
<keyword evidence="1" id="KW-0812">Transmembrane</keyword>